<keyword evidence="3" id="KW-1185">Reference proteome</keyword>
<evidence type="ECO:0000259" key="1">
    <source>
        <dbReference type="Pfam" id="PF16087"/>
    </source>
</evidence>
<gene>
    <name evidence="2" type="ORF">NPIL_575241</name>
</gene>
<feature type="domain" description="DUF4817" evidence="1">
    <location>
        <begin position="6"/>
        <end position="50"/>
    </location>
</feature>
<dbReference type="AlphaFoldDB" id="A0A8X6QF15"/>
<proteinExistence type="predicted"/>
<sequence>MKENGCVKEYWMSQNAETVRTNWAGAFGTQTPKRQNIFRIFDKFDATGSILNAPKTDRPKIVCPEDNKQFVAETFDQSS</sequence>
<comment type="caution">
    <text evidence="2">The sequence shown here is derived from an EMBL/GenBank/DDBJ whole genome shotgun (WGS) entry which is preliminary data.</text>
</comment>
<dbReference type="Pfam" id="PF16087">
    <property type="entry name" value="DUF4817"/>
    <property type="match status" value="1"/>
</dbReference>
<organism evidence="2 3">
    <name type="scientific">Nephila pilipes</name>
    <name type="common">Giant wood spider</name>
    <name type="synonym">Nephila maculata</name>
    <dbReference type="NCBI Taxonomy" id="299642"/>
    <lineage>
        <taxon>Eukaryota</taxon>
        <taxon>Metazoa</taxon>
        <taxon>Ecdysozoa</taxon>
        <taxon>Arthropoda</taxon>
        <taxon>Chelicerata</taxon>
        <taxon>Arachnida</taxon>
        <taxon>Araneae</taxon>
        <taxon>Araneomorphae</taxon>
        <taxon>Entelegynae</taxon>
        <taxon>Araneoidea</taxon>
        <taxon>Nephilidae</taxon>
        <taxon>Nephila</taxon>
    </lineage>
</organism>
<accession>A0A8X6QF15</accession>
<name>A0A8X6QF15_NEPPI</name>
<protein>
    <recommendedName>
        <fullName evidence="1">DUF4817 domain-containing protein</fullName>
    </recommendedName>
</protein>
<evidence type="ECO:0000313" key="2">
    <source>
        <dbReference type="EMBL" id="GFU10209.1"/>
    </source>
</evidence>
<dbReference type="Proteomes" id="UP000887013">
    <property type="component" value="Unassembled WGS sequence"/>
</dbReference>
<dbReference type="OrthoDB" id="8123230at2759"/>
<evidence type="ECO:0000313" key="3">
    <source>
        <dbReference type="Proteomes" id="UP000887013"/>
    </source>
</evidence>
<reference evidence="2" key="1">
    <citation type="submission" date="2020-08" db="EMBL/GenBank/DDBJ databases">
        <title>Multicomponent nature underlies the extraordinary mechanical properties of spider dragline silk.</title>
        <authorList>
            <person name="Kono N."/>
            <person name="Nakamura H."/>
            <person name="Mori M."/>
            <person name="Yoshida Y."/>
            <person name="Ohtoshi R."/>
            <person name="Malay A.D."/>
            <person name="Moran D.A.P."/>
            <person name="Tomita M."/>
            <person name="Numata K."/>
            <person name="Arakawa K."/>
        </authorList>
    </citation>
    <scope>NUCLEOTIDE SEQUENCE</scope>
</reference>
<dbReference type="InterPro" id="IPR032135">
    <property type="entry name" value="DUF4817"/>
</dbReference>
<dbReference type="EMBL" id="BMAW01124936">
    <property type="protein sequence ID" value="GFU10209.1"/>
    <property type="molecule type" value="Genomic_DNA"/>
</dbReference>